<dbReference type="EMBL" id="LR743593">
    <property type="protein sequence ID" value="CAA2622123.1"/>
    <property type="molecule type" value="Genomic_DNA"/>
</dbReference>
<evidence type="ECO:0000256" key="1">
    <source>
        <dbReference type="SAM" id="MobiDB-lite"/>
    </source>
</evidence>
<feature type="region of interest" description="Disordered" evidence="1">
    <location>
        <begin position="767"/>
        <end position="792"/>
    </location>
</feature>
<feature type="compositionally biased region" description="Acidic residues" evidence="1">
    <location>
        <begin position="542"/>
        <end position="552"/>
    </location>
</feature>
<feature type="region of interest" description="Disordered" evidence="1">
    <location>
        <begin position="696"/>
        <end position="741"/>
    </location>
</feature>
<dbReference type="PANTHER" id="PTHR34536:SF4">
    <property type="entry name" value="BTZ DOMAIN-CONTAINING PROTEIN"/>
    <property type="match status" value="1"/>
</dbReference>
<protein>
    <submittedName>
        <fullName evidence="2">Uncharacterized protein</fullName>
    </submittedName>
</protein>
<evidence type="ECO:0000313" key="3">
    <source>
        <dbReference type="Proteomes" id="UP001189122"/>
    </source>
</evidence>
<dbReference type="Proteomes" id="UP001189122">
    <property type="component" value="Unassembled WGS sequence"/>
</dbReference>
<dbReference type="EMBL" id="CACRZD030000006">
    <property type="protein sequence ID" value="CAA6661790.1"/>
    <property type="molecule type" value="Genomic_DNA"/>
</dbReference>
<feature type="region of interest" description="Disordered" evidence="1">
    <location>
        <begin position="519"/>
        <end position="552"/>
    </location>
</feature>
<feature type="compositionally biased region" description="Basic and acidic residues" evidence="1">
    <location>
        <begin position="783"/>
        <end position="792"/>
    </location>
</feature>
<feature type="region of interest" description="Disordered" evidence="1">
    <location>
        <begin position="1"/>
        <end position="55"/>
    </location>
</feature>
<feature type="region of interest" description="Disordered" evidence="1">
    <location>
        <begin position="396"/>
        <end position="417"/>
    </location>
</feature>
<keyword evidence="3" id="KW-1185">Reference proteome</keyword>
<dbReference type="AlphaFoldDB" id="A0A7I8IXQ6"/>
<feature type="compositionally biased region" description="Basic and acidic residues" evidence="1">
    <location>
        <begin position="1"/>
        <end position="11"/>
    </location>
</feature>
<dbReference type="PANTHER" id="PTHR34536">
    <property type="entry name" value="DENTIN SIALOPHOSPHOPROTEIN-LIKE PROTEIN"/>
    <property type="match status" value="1"/>
</dbReference>
<sequence>MSSTQKEEHGVKSSPWSTSDLAMGVPIKKRRFLFTRSPSPPSQSTAFPADDGKRQSSEITFPIQESCFSQVSGQHHDMGETYSGPISEKNEVGLKLGGRSSGSKLSSNDKSALQSVLANGGFPFPLNLQNEPPLGESIAPSIQQESGHCELELALPERQFNTPSEQGSKFGASLVRQHSSRSHWNLNTTMDTWEGSTVDTTLNRGPVANEDPDLGNGNLNVSEMDSVEKICQESGSALAISWNCGVSGGASSSKLSNTLNLPGETCAVNTDLNLHLNPASGSTSYSNVGVSFSPAILAARKADDLSLSTDFTSLTHGSNLAACGAGSAGKTEPVDGDGDKNSEFMKAGNLESASVRDIKLEVSEAVEQESAKTASLSASGTVCGVGIKLEQLEVPTPDGLSLPQGSSHSLDSPRTLNKEVLPPVANGGGVVDCKNMRQSPLPPNVDEATVPAAKASVPDDTELTVVVEQESAKAASPSISRSPDNTSRHVVSDANESQSIDFPSIRALQEDVKGNANKISELSSEPSPTEENEIGPLKGAEVVDDSKDEEEEVSNAMAEICEQVSHSDDCTGPSGCISVDVTTSDKSTKNGLINAESKPEVKKFEMSEIRNEPLDSHDAVLVKEAVSKLHTDNDDYEDGEFRESLLRGATRVSCTINEKRTVDFKPTLRSDVHARLPSILVGNESTPEKPEELKDVHCNTESSPHPFPVNNAPDSNVSDDVKESSAGHVMAAEPKKRKAMKITRRMPQGLGPGDIIEDLGAQLVKESVDQSSQLKAGVPQNDGADKHASNEECLSRMPRFGKDRDLDQAMQKARSDGLRMRGRISHPLGSPRGGWDTDRGCPSEHFSMPTSCLISGHKRAAEPGFAISTDDIYDSPGRMGRRHMDDDEDDDDDDELKNLTMRDLGPDRRSGGAAGGVSRGFSHHPWRPPRRSPEVFDTRPSLMHLRSPDDMPSRRHISPHFSRLHVPMVDMPRFDFELGSNRRMNPDYAGNFHQPLGDELCPEERRSSDDQPFGRRQQFTGGDDGAGHSRSFIPGPISCPMRGGGDLRNRLGNVHRRLAGMEEQEGDYGRGSGQGWHSGRLRDARLKRRRF</sequence>
<proteinExistence type="predicted"/>
<feature type="region of interest" description="Disordered" evidence="1">
    <location>
        <begin position="74"/>
        <end position="107"/>
    </location>
</feature>
<accession>A0A7I8IXQ6</accession>
<gene>
    <name evidence="2" type="ORF">SI7747_06008185</name>
</gene>
<evidence type="ECO:0000313" key="2">
    <source>
        <dbReference type="EMBL" id="CAA2622123.1"/>
    </source>
</evidence>
<name>A0A7I8IXQ6_SPIIN</name>
<feature type="compositionally biased region" description="Polar residues" evidence="1">
    <location>
        <begin position="492"/>
        <end position="501"/>
    </location>
</feature>
<feature type="region of interest" description="Disordered" evidence="1">
    <location>
        <begin position="814"/>
        <end position="835"/>
    </location>
</feature>
<feature type="region of interest" description="Disordered" evidence="1">
    <location>
        <begin position="868"/>
        <end position="956"/>
    </location>
</feature>
<feature type="compositionally biased region" description="Basic residues" evidence="1">
    <location>
        <begin position="921"/>
        <end position="930"/>
    </location>
</feature>
<feature type="compositionally biased region" description="Acidic residues" evidence="1">
    <location>
        <begin position="886"/>
        <end position="895"/>
    </location>
</feature>
<organism evidence="2">
    <name type="scientific">Spirodela intermedia</name>
    <name type="common">Intermediate duckweed</name>
    <dbReference type="NCBI Taxonomy" id="51605"/>
    <lineage>
        <taxon>Eukaryota</taxon>
        <taxon>Viridiplantae</taxon>
        <taxon>Streptophyta</taxon>
        <taxon>Embryophyta</taxon>
        <taxon>Tracheophyta</taxon>
        <taxon>Spermatophyta</taxon>
        <taxon>Magnoliopsida</taxon>
        <taxon>Liliopsida</taxon>
        <taxon>Araceae</taxon>
        <taxon>Lemnoideae</taxon>
        <taxon>Spirodela</taxon>
    </lineage>
</organism>
<reference evidence="2 3" key="1">
    <citation type="submission" date="2019-12" db="EMBL/GenBank/DDBJ databases">
        <authorList>
            <person name="Scholz U."/>
            <person name="Mascher M."/>
            <person name="Fiebig A."/>
        </authorList>
    </citation>
    <scope>NUCLEOTIDE SEQUENCE</scope>
</reference>
<feature type="compositionally biased region" description="Polar residues" evidence="1">
    <location>
        <begin position="403"/>
        <end position="415"/>
    </location>
</feature>
<feature type="region of interest" description="Disordered" evidence="1">
    <location>
        <begin position="469"/>
        <end position="504"/>
    </location>
</feature>
<feature type="region of interest" description="Disordered" evidence="1">
    <location>
        <begin position="991"/>
        <end position="1091"/>
    </location>
</feature>
<feature type="compositionally biased region" description="Basic and acidic residues" evidence="1">
    <location>
        <begin position="1002"/>
        <end position="1013"/>
    </location>
</feature>